<dbReference type="PROSITE" id="PS01159">
    <property type="entry name" value="WW_DOMAIN_1"/>
    <property type="match status" value="2"/>
</dbReference>
<accession>A0A1E7FSL5</accession>
<proteinExistence type="predicted"/>
<dbReference type="InParanoid" id="A0A1E7FSL5"/>
<evidence type="ECO:0000313" key="4">
    <source>
        <dbReference type="Proteomes" id="UP000095751"/>
    </source>
</evidence>
<dbReference type="Proteomes" id="UP000095751">
    <property type="component" value="Unassembled WGS sequence"/>
</dbReference>
<keyword evidence="4" id="KW-1185">Reference proteome</keyword>
<dbReference type="AlphaFoldDB" id="A0A1E7FSL5"/>
<feature type="non-terminal residue" evidence="3">
    <location>
        <position position="76"/>
    </location>
</feature>
<sequence>WVEVQDPNTGKIYYYNKETNETSWEEPTSMSDEQNTDGDDISSNGQNDWVETLDPTSGKKYYYNATTGVTSWDVPA</sequence>
<evidence type="ECO:0000313" key="3">
    <source>
        <dbReference type="EMBL" id="OEU21171.1"/>
    </source>
</evidence>
<feature type="region of interest" description="Disordered" evidence="1">
    <location>
        <begin position="17"/>
        <end position="49"/>
    </location>
</feature>
<evidence type="ECO:0000256" key="1">
    <source>
        <dbReference type="SAM" id="MobiDB-lite"/>
    </source>
</evidence>
<dbReference type="Pfam" id="PF00397">
    <property type="entry name" value="WW"/>
    <property type="match status" value="2"/>
</dbReference>
<dbReference type="InterPro" id="IPR001202">
    <property type="entry name" value="WW_dom"/>
</dbReference>
<dbReference type="PANTHER" id="PTHR47852:SF2">
    <property type="entry name" value="WW DOMAIN-CONTAINING PROTEIN"/>
    <property type="match status" value="1"/>
</dbReference>
<evidence type="ECO:0000259" key="2">
    <source>
        <dbReference type="PROSITE" id="PS50020"/>
    </source>
</evidence>
<dbReference type="EMBL" id="KV784354">
    <property type="protein sequence ID" value="OEU21171.1"/>
    <property type="molecule type" value="Genomic_DNA"/>
</dbReference>
<dbReference type="PANTHER" id="PTHR47852">
    <property type="entry name" value="OS06G0298400 PROTEIN"/>
    <property type="match status" value="1"/>
</dbReference>
<dbReference type="CDD" id="cd00201">
    <property type="entry name" value="WW"/>
    <property type="match status" value="1"/>
</dbReference>
<feature type="compositionally biased region" description="Polar residues" evidence="1">
    <location>
        <begin position="21"/>
        <end position="33"/>
    </location>
</feature>
<organism evidence="3 4">
    <name type="scientific">Fragilariopsis cylindrus CCMP1102</name>
    <dbReference type="NCBI Taxonomy" id="635003"/>
    <lineage>
        <taxon>Eukaryota</taxon>
        <taxon>Sar</taxon>
        <taxon>Stramenopiles</taxon>
        <taxon>Ochrophyta</taxon>
        <taxon>Bacillariophyta</taxon>
        <taxon>Bacillariophyceae</taxon>
        <taxon>Bacillariophycidae</taxon>
        <taxon>Bacillariales</taxon>
        <taxon>Bacillariaceae</taxon>
        <taxon>Fragilariopsis</taxon>
    </lineage>
</organism>
<dbReference type="PROSITE" id="PS50020">
    <property type="entry name" value="WW_DOMAIN_2"/>
    <property type="match status" value="2"/>
</dbReference>
<name>A0A1E7FSL5_9STRA</name>
<dbReference type="OrthoDB" id="20872at2759"/>
<gene>
    <name evidence="3" type="ORF">FRACYDRAFT_165458</name>
</gene>
<feature type="domain" description="WW" evidence="2">
    <location>
        <begin position="43"/>
        <end position="76"/>
    </location>
</feature>
<protein>
    <recommendedName>
        <fullName evidence="2">WW domain-containing protein</fullName>
    </recommendedName>
</protein>
<dbReference type="InterPro" id="IPR036020">
    <property type="entry name" value="WW_dom_sf"/>
</dbReference>
<dbReference type="Gene3D" id="2.20.70.10">
    <property type="match status" value="2"/>
</dbReference>
<feature type="domain" description="WW" evidence="2">
    <location>
        <begin position="1"/>
        <end position="29"/>
    </location>
</feature>
<feature type="non-terminal residue" evidence="3">
    <location>
        <position position="1"/>
    </location>
</feature>
<reference evidence="3 4" key="1">
    <citation type="submission" date="2016-09" db="EMBL/GenBank/DDBJ databases">
        <title>Extensive genetic diversity and differential bi-allelic expression allows diatom success in the polar Southern Ocean.</title>
        <authorList>
            <consortium name="DOE Joint Genome Institute"/>
            <person name="Mock T."/>
            <person name="Otillar R.P."/>
            <person name="Strauss J."/>
            <person name="Dupont C."/>
            <person name="Frickenhaus S."/>
            <person name="Maumus F."/>
            <person name="Mcmullan M."/>
            <person name="Sanges R."/>
            <person name="Schmutz J."/>
            <person name="Toseland A."/>
            <person name="Valas R."/>
            <person name="Veluchamy A."/>
            <person name="Ward B.J."/>
            <person name="Allen A."/>
            <person name="Barry K."/>
            <person name="Falciatore A."/>
            <person name="Ferrante M."/>
            <person name="Fortunato A.E."/>
            <person name="Gloeckner G."/>
            <person name="Gruber A."/>
            <person name="Hipkin R."/>
            <person name="Janech M."/>
            <person name="Kroth P."/>
            <person name="Leese F."/>
            <person name="Lindquist E."/>
            <person name="Lyon B.R."/>
            <person name="Martin J."/>
            <person name="Mayer C."/>
            <person name="Parker M."/>
            <person name="Quesneville H."/>
            <person name="Raymond J."/>
            <person name="Uhlig C."/>
            <person name="Valentin K.U."/>
            <person name="Worden A.Z."/>
            <person name="Armbrust E.V."/>
            <person name="Bowler C."/>
            <person name="Green B."/>
            <person name="Moulton V."/>
            <person name="Van Oosterhout C."/>
            <person name="Grigoriev I."/>
        </authorList>
    </citation>
    <scope>NUCLEOTIDE SEQUENCE [LARGE SCALE GENOMIC DNA]</scope>
    <source>
        <strain evidence="3 4">CCMP1102</strain>
    </source>
</reference>
<dbReference type="SUPFAM" id="SSF51045">
    <property type="entry name" value="WW domain"/>
    <property type="match status" value="2"/>
</dbReference>
<dbReference type="KEGG" id="fcy:FRACYDRAFT_165458"/>
<dbReference type="SMART" id="SM00456">
    <property type="entry name" value="WW"/>
    <property type="match status" value="2"/>
</dbReference>